<organism evidence="2 3">
    <name type="scientific">Longimonas halophila</name>
    <dbReference type="NCBI Taxonomy" id="1469170"/>
    <lineage>
        <taxon>Bacteria</taxon>
        <taxon>Pseudomonadati</taxon>
        <taxon>Rhodothermota</taxon>
        <taxon>Rhodothermia</taxon>
        <taxon>Rhodothermales</taxon>
        <taxon>Salisaetaceae</taxon>
        <taxon>Longimonas</taxon>
    </lineage>
</organism>
<dbReference type="SUPFAM" id="SSF52980">
    <property type="entry name" value="Restriction endonuclease-like"/>
    <property type="match status" value="1"/>
</dbReference>
<gene>
    <name evidence="2" type="ORF">CRI93_02445</name>
</gene>
<dbReference type="Gene3D" id="3.90.1570.10">
    <property type="entry name" value="tt1808, chain A"/>
    <property type="match status" value="1"/>
</dbReference>
<evidence type="ECO:0000313" key="3">
    <source>
        <dbReference type="Proteomes" id="UP000221024"/>
    </source>
</evidence>
<proteinExistence type="predicted"/>
<dbReference type="Proteomes" id="UP000221024">
    <property type="component" value="Unassembled WGS sequence"/>
</dbReference>
<keyword evidence="3" id="KW-1185">Reference proteome</keyword>
<dbReference type="InterPro" id="IPR011335">
    <property type="entry name" value="Restrct_endonuc-II-like"/>
</dbReference>
<feature type="domain" description="Putative restriction endonuclease" evidence="1">
    <location>
        <begin position="28"/>
        <end position="182"/>
    </location>
</feature>
<dbReference type="PANTHER" id="PTHR35400">
    <property type="entry name" value="SLR1083 PROTEIN"/>
    <property type="match status" value="1"/>
</dbReference>
<dbReference type="EMBL" id="PDEP01000001">
    <property type="protein sequence ID" value="PEN09608.1"/>
    <property type="molecule type" value="Genomic_DNA"/>
</dbReference>
<dbReference type="InterPro" id="IPR012296">
    <property type="entry name" value="Nuclease_put_TT1808"/>
</dbReference>
<dbReference type="PANTHER" id="PTHR35400:SF1">
    <property type="entry name" value="SLR1083 PROTEIN"/>
    <property type="match status" value="1"/>
</dbReference>
<protein>
    <recommendedName>
        <fullName evidence="1">Putative restriction endonuclease domain-containing protein</fullName>
    </recommendedName>
</protein>
<dbReference type="RefSeq" id="WP_098061006.1">
    <property type="nucleotide sequence ID" value="NZ_PDEP01000001.1"/>
</dbReference>
<sequence length="201" mass="21782">MPTTVSPTPLTESSGAPATSRAFRFSRAQYERMVDAGIFAPDQQVELINGLIVPMSPQSSRHTATVERIRRVLDAHCPADAYVRTQYPLALGAASEPEPDVAVVPGSLEDHVDAHPTHALLVVEVADTSLAYDRNTKRPLYATHGIATYWIANLNASQLEVYTNPEADDYHTKRTFAPSSSVPFADAVIAVSSLLPDRPST</sequence>
<evidence type="ECO:0000259" key="1">
    <source>
        <dbReference type="Pfam" id="PF05685"/>
    </source>
</evidence>
<dbReference type="CDD" id="cd06260">
    <property type="entry name" value="DUF820-like"/>
    <property type="match status" value="1"/>
</dbReference>
<dbReference type="OrthoDB" id="943262at2"/>
<dbReference type="Pfam" id="PF05685">
    <property type="entry name" value="Uma2"/>
    <property type="match status" value="1"/>
</dbReference>
<dbReference type="InterPro" id="IPR008538">
    <property type="entry name" value="Uma2"/>
</dbReference>
<dbReference type="AlphaFoldDB" id="A0A2H3PBG5"/>
<reference evidence="2 3" key="1">
    <citation type="submission" date="2017-10" db="EMBL/GenBank/DDBJ databases">
        <title>Draft genome of Longimonas halophila.</title>
        <authorList>
            <person name="Goh K.M."/>
            <person name="Shamsir M.S."/>
            <person name="Lim S.W."/>
        </authorList>
    </citation>
    <scope>NUCLEOTIDE SEQUENCE [LARGE SCALE GENOMIC DNA]</scope>
    <source>
        <strain evidence="2 3">KCTC 42399</strain>
    </source>
</reference>
<comment type="caution">
    <text evidence="2">The sequence shown here is derived from an EMBL/GenBank/DDBJ whole genome shotgun (WGS) entry which is preliminary data.</text>
</comment>
<accession>A0A2H3PBG5</accession>
<name>A0A2H3PBG5_9BACT</name>
<evidence type="ECO:0000313" key="2">
    <source>
        <dbReference type="EMBL" id="PEN09608.1"/>
    </source>
</evidence>